<evidence type="ECO:0000256" key="3">
    <source>
        <dbReference type="ARBA" id="ARBA00005006"/>
    </source>
</evidence>
<dbReference type="AlphaFoldDB" id="A0A1B1S4U8"/>
<keyword evidence="10" id="KW-0464">Manganese</keyword>
<dbReference type="GO" id="GO:0004363">
    <property type="term" value="F:glutathione synthase activity"/>
    <property type="evidence" value="ECO:0007669"/>
    <property type="project" value="UniProtKB-UniRule"/>
</dbReference>
<dbReference type="GO" id="GO:0004357">
    <property type="term" value="F:glutamate-cysteine ligase activity"/>
    <property type="evidence" value="ECO:0007669"/>
    <property type="project" value="UniProtKB-UniRule"/>
</dbReference>
<protein>
    <recommendedName>
        <fullName evidence="13">Glutathione biosynthesis bifunctional protein GshAB</fullName>
    </recommendedName>
    <alternativeName>
        <fullName evidence="13">Gamma-GCS-GS</fullName>
        <shortName evidence="13">GCS-GS</shortName>
    </alternativeName>
    <domain>
        <recommendedName>
            <fullName evidence="13">Glutamate--cysteine ligase</fullName>
            <ecNumber evidence="13">6.3.2.2</ecNumber>
        </recommendedName>
        <alternativeName>
            <fullName evidence="13">Gamma-ECS</fullName>
            <shortName evidence="13">GCS</shortName>
        </alternativeName>
        <alternativeName>
            <fullName evidence="13">Gamma-glutamylcysteine synthetase</fullName>
        </alternativeName>
    </domain>
    <domain>
        <recommendedName>
            <fullName evidence="13">Glutathione synthetase</fullName>
            <ecNumber evidence="13">6.3.2.3</ecNumber>
        </recommendedName>
        <alternativeName>
            <fullName evidence="13">GSH synthetase</fullName>
            <shortName evidence="13">GS</shortName>
            <shortName evidence="13">GSH-S</shortName>
            <shortName evidence="13">GSHase</shortName>
        </alternativeName>
        <alternativeName>
            <fullName evidence="13">Glutathione synthase</fullName>
        </alternativeName>
    </domain>
</protein>
<evidence type="ECO:0000313" key="16">
    <source>
        <dbReference type="Proteomes" id="UP000053354"/>
    </source>
</evidence>
<dbReference type="GO" id="GO:0005829">
    <property type="term" value="C:cytosol"/>
    <property type="evidence" value="ECO:0007669"/>
    <property type="project" value="TreeGrafter"/>
</dbReference>
<comment type="cofactor">
    <cofactor evidence="1">
        <name>Mn(2+)</name>
        <dbReference type="ChEBI" id="CHEBI:29035"/>
    </cofactor>
</comment>
<feature type="region of interest" description="Glutamate--cysteine ligase" evidence="13">
    <location>
        <begin position="1"/>
        <end position="336"/>
    </location>
</feature>
<dbReference type="HAMAP" id="MF_00782">
    <property type="entry name" value="Glut_biosynth"/>
    <property type="match status" value="1"/>
</dbReference>
<evidence type="ECO:0000256" key="1">
    <source>
        <dbReference type="ARBA" id="ARBA00001936"/>
    </source>
</evidence>
<evidence type="ECO:0000313" key="15">
    <source>
        <dbReference type="EMBL" id="ANU28169.1"/>
    </source>
</evidence>
<evidence type="ECO:0000256" key="11">
    <source>
        <dbReference type="ARBA" id="ARBA00023268"/>
    </source>
</evidence>
<name>A0A1B1S4U8_9BACL</name>
<dbReference type="RefSeq" id="WP_065524537.1">
    <property type="nucleotide sequence ID" value="NZ_CP016540.2"/>
</dbReference>
<dbReference type="InterPro" id="IPR040657">
    <property type="entry name" value="GshAB_ATP-grasp"/>
</dbReference>
<dbReference type="PROSITE" id="PS50975">
    <property type="entry name" value="ATP_GRASP"/>
    <property type="match status" value="1"/>
</dbReference>
<dbReference type="Proteomes" id="UP000053354">
    <property type="component" value="Chromosome"/>
</dbReference>
<keyword evidence="8 13" id="KW-0067">ATP-binding</keyword>
<dbReference type="InterPro" id="IPR020561">
    <property type="entry name" value="PRibGlycinamid_synth_ATP-grasp"/>
</dbReference>
<dbReference type="InterPro" id="IPR006335">
    <property type="entry name" value="Glut_biosynth"/>
</dbReference>
<dbReference type="EMBL" id="CP016540">
    <property type="protein sequence ID" value="ANU28169.1"/>
    <property type="molecule type" value="Genomic_DNA"/>
</dbReference>
<dbReference type="EC" id="6.3.2.2" evidence="13"/>
<proteinExistence type="inferred from homology"/>
<evidence type="ECO:0000256" key="8">
    <source>
        <dbReference type="ARBA" id="ARBA00022840"/>
    </source>
</evidence>
<reference evidence="15" key="1">
    <citation type="submission" date="2016-10" db="EMBL/GenBank/DDBJ databases">
        <authorList>
            <person name="See-Too W.S."/>
        </authorList>
    </citation>
    <scope>NUCLEOTIDE SEQUENCE</scope>
    <source>
        <strain evidence="15">L10.15</strain>
    </source>
</reference>
<dbReference type="InterPro" id="IPR006334">
    <property type="entry name" value="Glut_cys_ligase"/>
</dbReference>
<dbReference type="GO" id="GO:0005524">
    <property type="term" value="F:ATP binding"/>
    <property type="evidence" value="ECO:0007669"/>
    <property type="project" value="UniProtKB-UniRule"/>
</dbReference>
<evidence type="ECO:0000256" key="10">
    <source>
        <dbReference type="ARBA" id="ARBA00023211"/>
    </source>
</evidence>
<comment type="catalytic activity">
    <reaction evidence="12 13">
        <text>L-cysteine + L-glutamate + ATP = gamma-L-glutamyl-L-cysteine + ADP + phosphate + H(+)</text>
        <dbReference type="Rhea" id="RHEA:13285"/>
        <dbReference type="ChEBI" id="CHEBI:15378"/>
        <dbReference type="ChEBI" id="CHEBI:29985"/>
        <dbReference type="ChEBI" id="CHEBI:30616"/>
        <dbReference type="ChEBI" id="CHEBI:35235"/>
        <dbReference type="ChEBI" id="CHEBI:43474"/>
        <dbReference type="ChEBI" id="CHEBI:58173"/>
        <dbReference type="ChEBI" id="CHEBI:456216"/>
        <dbReference type="EC" id="6.3.2.2"/>
    </reaction>
</comment>
<dbReference type="EC" id="6.3.2.3" evidence="13"/>
<comment type="function">
    <text evidence="13">Synthesizes glutathione from L-glutamate and L-cysteine via gamma-L-glutamyl-L-cysteine.</text>
</comment>
<dbReference type="Pfam" id="PF04262">
    <property type="entry name" value="Glu_cys_ligase"/>
    <property type="match status" value="1"/>
</dbReference>
<keyword evidence="6" id="KW-0479">Metal-binding</keyword>
<dbReference type="PANTHER" id="PTHR38761">
    <property type="entry name" value="GLUTAMATE--CYSTEINE LIGASE"/>
    <property type="match status" value="1"/>
</dbReference>
<dbReference type="Pfam" id="PF01071">
    <property type="entry name" value="GARS_A"/>
    <property type="match status" value="1"/>
</dbReference>
<dbReference type="InterPro" id="IPR014746">
    <property type="entry name" value="Gln_synth/guanido_kin_cat_dom"/>
</dbReference>
<gene>
    <name evidence="13" type="primary">gshAB</name>
    <name evidence="13" type="synonym">gshF</name>
    <name evidence="15" type="ORF">I858_014350</name>
</gene>
<keyword evidence="16" id="KW-1185">Reference proteome</keyword>
<dbReference type="OrthoDB" id="9803907at2"/>
<evidence type="ECO:0000256" key="2">
    <source>
        <dbReference type="ARBA" id="ARBA00001946"/>
    </source>
</evidence>
<keyword evidence="5 13" id="KW-0317">Glutathione biosynthesis</keyword>
<sequence>MNFKKMLENEQIKPYLLKARYGVEKEGQRVDLTGKLAATTHPKTILMSNEHPYIKRDFSETQLELVTPVTDSLEELFDYLSAIHEVTYRSMDKDEMIWPLSMPPGLPADEKDIVLAKLADPEGVRYRELLAQEHGRRKQMISGIHYNFEFGEELIQKLFKAQSEITKYHQFKTKIYMKITRNYLHYRWLITYLYGATPSSEKNFFEDKSLDQPVRSIRSSKYGYVNCKDIQVSYSSLEKYISDISTMVEQGRLLEEKEFYADVRLRGGNKVSDLEERGIRYIELRNIDINPFEQNGISYQQAEFLHIFLIYMLWIDESEQHDDWVTEGEKRSEKVALEHPLAITEFKAEAEAMLNEIEHMVENFELSVSENLFDTLREMVTDPSKTLAGRLFKQSEQSNQSQVATRLGKAYYDEAWNNPYQLAAFTDMELSTQLLVFDAIQQGIEVDIIDRHDQFLKLVLNDHEEYVKNGNMTSKDSYIASLIMENKTVTKKILHKQGFRVPQGEEFNDLANALRSYHQFSTMAFVVKPKSTNYGLGISIFREGATYEDYTQALTLAFKEDSSVLIEEFLYGTEYRFFVMNDKVQAVMARIPANVTGDGAKTIEELVAEKNKDPLRGRDHRTPLEKIQLGELEILMLKGQGKQPSSIPEKGEVLYLRENSNVSTGGDSIDVTDHIRDDYKNIAVKSVAALGAKISGLDLIIKDIEVPAANDNAYGIIEANFNPSMYMHIFPYKGKSRRLTMELLEYLFPELIKK</sequence>
<evidence type="ECO:0000256" key="7">
    <source>
        <dbReference type="ARBA" id="ARBA00022741"/>
    </source>
</evidence>
<comment type="catalytic activity">
    <reaction evidence="13">
        <text>gamma-L-glutamyl-L-cysteine + glycine + ATP = glutathione + ADP + phosphate + H(+)</text>
        <dbReference type="Rhea" id="RHEA:13557"/>
        <dbReference type="ChEBI" id="CHEBI:15378"/>
        <dbReference type="ChEBI" id="CHEBI:30616"/>
        <dbReference type="ChEBI" id="CHEBI:43474"/>
        <dbReference type="ChEBI" id="CHEBI:57305"/>
        <dbReference type="ChEBI" id="CHEBI:57925"/>
        <dbReference type="ChEBI" id="CHEBI:58173"/>
        <dbReference type="ChEBI" id="CHEBI:456216"/>
        <dbReference type="EC" id="6.3.2.3"/>
    </reaction>
</comment>
<keyword evidence="11 13" id="KW-0511">Multifunctional enzyme</keyword>
<dbReference type="STRING" id="1302659.I858_014350"/>
<dbReference type="NCBIfam" id="NF002688">
    <property type="entry name" value="PRK02471.1"/>
    <property type="match status" value="1"/>
</dbReference>
<evidence type="ECO:0000256" key="13">
    <source>
        <dbReference type="HAMAP-Rule" id="MF_00782"/>
    </source>
</evidence>
<dbReference type="UniPathway" id="UPA00142">
    <property type="reaction ID" value="UER00209"/>
</dbReference>
<dbReference type="Pfam" id="PF18419">
    <property type="entry name" value="ATP-grasp_6"/>
    <property type="match status" value="1"/>
</dbReference>
<keyword evidence="7 13" id="KW-0547">Nucleotide-binding</keyword>
<evidence type="ECO:0000256" key="5">
    <source>
        <dbReference type="ARBA" id="ARBA00022684"/>
    </source>
</evidence>
<dbReference type="GO" id="GO:0046872">
    <property type="term" value="F:metal ion binding"/>
    <property type="evidence" value="ECO:0007669"/>
    <property type="project" value="UniProtKB-KW"/>
</dbReference>
<evidence type="ECO:0000256" key="4">
    <source>
        <dbReference type="ARBA" id="ARBA00022598"/>
    </source>
</evidence>
<evidence type="ECO:0000256" key="6">
    <source>
        <dbReference type="ARBA" id="ARBA00022723"/>
    </source>
</evidence>
<feature type="domain" description="ATP-grasp" evidence="14">
    <location>
        <begin position="491"/>
        <end position="748"/>
    </location>
</feature>
<dbReference type="InterPro" id="IPR011761">
    <property type="entry name" value="ATP-grasp"/>
</dbReference>
<dbReference type="SUPFAM" id="SSF56059">
    <property type="entry name" value="Glutathione synthetase ATP-binding domain-like"/>
    <property type="match status" value="1"/>
</dbReference>
<comment type="pathway">
    <text evidence="13">Sulfur metabolism; glutathione biosynthesis; glutathione from L-cysteine and L-glutamate: step 2/2.</text>
</comment>
<keyword evidence="9" id="KW-0460">Magnesium</keyword>
<dbReference type="NCBIfam" id="TIGR01435">
    <property type="entry name" value="glu_cys_lig_rel"/>
    <property type="match status" value="1"/>
</dbReference>
<organism evidence="15 16">
    <name type="scientific">Planococcus versutus</name>
    <dbReference type="NCBI Taxonomy" id="1302659"/>
    <lineage>
        <taxon>Bacteria</taxon>
        <taxon>Bacillati</taxon>
        <taxon>Bacillota</taxon>
        <taxon>Bacilli</taxon>
        <taxon>Bacillales</taxon>
        <taxon>Caryophanaceae</taxon>
        <taxon>Planococcus</taxon>
    </lineage>
</organism>
<evidence type="ECO:0000259" key="14">
    <source>
        <dbReference type="PROSITE" id="PS50975"/>
    </source>
</evidence>
<comment type="cofactor">
    <cofactor evidence="2">
        <name>Mg(2+)</name>
        <dbReference type="ChEBI" id="CHEBI:18420"/>
    </cofactor>
</comment>
<evidence type="ECO:0000256" key="12">
    <source>
        <dbReference type="ARBA" id="ARBA00048819"/>
    </source>
</evidence>
<comment type="subunit">
    <text evidence="13">Monomer.</text>
</comment>
<dbReference type="PANTHER" id="PTHR38761:SF1">
    <property type="entry name" value="GLUTAMATE--CYSTEINE LIGASE"/>
    <property type="match status" value="1"/>
</dbReference>
<dbReference type="Gene3D" id="3.30.470.20">
    <property type="entry name" value="ATP-grasp fold, B domain"/>
    <property type="match status" value="2"/>
</dbReference>
<comment type="similarity">
    <text evidence="13">In the N-terminal section; belongs to the glutamate--cysteine ligase type 1 family. Type 2 subfamily.</text>
</comment>
<dbReference type="InterPro" id="IPR007370">
    <property type="entry name" value="Glu_cys_ligase"/>
</dbReference>
<comment type="pathway">
    <text evidence="3 13">Sulfur metabolism; glutathione biosynthesis; glutathione from L-cysteine and L-glutamate: step 1/2.</text>
</comment>
<evidence type="ECO:0000256" key="9">
    <source>
        <dbReference type="ARBA" id="ARBA00022842"/>
    </source>
</evidence>
<dbReference type="Gene3D" id="3.30.590.20">
    <property type="match status" value="1"/>
</dbReference>
<accession>A0A1B1S4U8</accession>
<dbReference type="SUPFAM" id="SSF55931">
    <property type="entry name" value="Glutamine synthetase/guanido kinase"/>
    <property type="match status" value="1"/>
</dbReference>
<dbReference type="KEGG" id="pll:I858_014350"/>
<keyword evidence="4 13" id="KW-0436">Ligase</keyword>